<dbReference type="EMBL" id="CP017015">
    <property type="protein sequence ID" value="AOG60462.1"/>
    <property type="molecule type" value="Genomic_DNA"/>
</dbReference>
<protein>
    <recommendedName>
        <fullName evidence="3">Glycoside hydrolase family 20 catalytic domain-containing protein</fullName>
    </recommendedName>
</protein>
<dbReference type="OrthoDB" id="383771at2"/>
<evidence type="ECO:0000256" key="2">
    <source>
        <dbReference type="ARBA" id="ARBA00022801"/>
    </source>
</evidence>
<feature type="domain" description="Glycoside hydrolase family 20 catalytic" evidence="3">
    <location>
        <begin position="153"/>
        <end position="339"/>
    </location>
</feature>
<dbReference type="STRING" id="216938.SHELI_v1c05110"/>
<evidence type="ECO:0000259" key="3">
    <source>
        <dbReference type="Pfam" id="PF00728"/>
    </source>
</evidence>
<dbReference type="SUPFAM" id="SSF51445">
    <property type="entry name" value="(Trans)glycosidases"/>
    <property type="match status" value="1"/>
</dbReference>
<dbReference type="AlphaFoldDB" id="A0A1B3SKJ7"/>
<sequence>MYRENNLKYYNKYEFLNELMVENFNCILINDLNIQVQEVDEYDEVKTIDEFSIDYTSDQQLTIKASNLRSLYYASNYIKENLETNFNKKLKSSLLVRSYLLDISRGKIPKENFIRNLLFYLSSQRINQVYFYIEPNSIVDGEVWLAGFEKILIRKIIEFASKFAIEIIPAVSSFSHLYDLTTKYKEIQDTTAVKYLNREFYFLDRLNHYTLDPLNDNSWKYTKAILDFATENFKSKIINIGCDEPYDLYTKEFIRKVKFADIGEIYFNYVNKIINYILEKNKEPMIWGHAIVDNEDNYFILEKLDKKVKIANCNYHSYPELKQFELVDRNGFEQILCGSDLTFENIFSSYSNASLNILSLYNLSKRLSFCKGLMVTHWGDFGHINSIIQGLLVVKKFNLLAFNQERPKINDESWLIYLSLCHDEVIPYSEIIRWWEEEKLEPEYTINKEKRTKLFKELSSYDSAQSISENSDKVDWLIKNKYKINWLPKYFVGVLLEELDIYKEFLYLNNILILKIKKHYYSLKHVIEETDFINLRKMVNDTFDKFESKLDNYYNCGELGNLRWAYLKLINTIEKIG</sequence>
<dbReference type="InterPro" id="IPR017853">
    <property type="entry name" value="GH"/>
</dbReference>
<reference evidence="4 5" key="1">
    <citation type="submission" date="2016-08" db="EMBL/GenBank/DDBJ databases">
        <title>Complete genome sequence of Spiroplasma helicoides TABS-2 (DSM 22551).</title>
        <authorList>
            <person name="Shen W.-Y."/>
            <person name="Lo W.-S."/>
            <person name="Lai Y.-C."/>
            <person name="Kuo C.-H."/>
        </authorList>
    </citation>
    <scope>NUCLEOTIDE SEQUENCE [LARGE SCALE GENOMIC DNA]</scope>
    <source>
        <strain evidence="4 5">TABS-2</strain>
    </source>
</reference>
<comment type="similarity">
    <text evidence="1">Belongs to the glycosyl hydrolase 20 family.</text>
</comment>
<keyword evidence="5" id="KW-1185">Reference proteome</keyword>
<evidence type="ECO:0000256" key="1">
    <source>
        <dbReference type="ARBA" id="ARBA00006285"/>
    </source>
</evidence>
<dbReference type="InterPro" id="IPR015883">
    <property type="entry name" value="Glyco_hydro_20_cat"/>
</dbReference>
<accession>A0A1B3SKJ7</accession>
<organism evidence="4 5">
    <name type="scientific">Spiroplasma helicoides</name>
    <dbReference type="NCBI Taxonomy" id="216938"/>
    <lineage>
        <taxon>Bacteria</taxon>
        <taxon>Bacillati</taxon>
        <taxon>Mycoplasmatota</taxon>
        <taxon>Mollicutes</taxon>
        <taxon>Entomoplasmatales</taxon>
        <taxon>Spiroplasmataceae</taxon>
        <taxon>Spiroplasma</taxon>
    </lineage>
</organism>
<keyword evidence="2" id="KW-0378">Hydrolase</keyword>
<dbReference type="RefSeq" id="WP_069116420.1">
    <property type="nucleotide sequence ID" value="NZ_CP017015.1"/>
</dbReference>
<gene>
    <name evidence="4" type="ORF">SHELI_v1c05110</name>
</gene>
<evidence type="ECO:0000313" key="4">
    <source>
        <dbReference type="EMBL" id="AOG60462.1"/>
    </source>
</evidence>
<dbReference type="GO" id="GO:0004563">
    <property type="term" value="F:beta-N-acetylhexosaminidase activity"/>
    <property type="evidence" value="ECO:0007669"/>
    <property type="project" value="UniProtKB-ARBA"/>
</dbReference>
<name>A0A1B3SKJ7_9MOLU</name>
<proteinExistence type="inferred from homology"/>
<dbReference type="Gene3D" id="3.20.20.80">
    <property type="entry name" value="Glycosidases"/>
    <property type="match status" value="1"/>
</dbReference>
<evidence type="ECO:0000313" key="5">
    <source>
        <dbReference type="Proteomes" id="UP000094378"/>
    </source>
</evidence>
<dbReference type="GO" id="GO:0005975">
    <property type="term" value="P:carbohydrate metabolic process"/>
    <property type="evidence" value="ECO:0007669"/>
    <property type="project" value="InterPro"/>
</dbReference>
<dbReference type="Proteomes" id="UP000094378">
    <property type="component" value="Chromosome"/>
</dbReference>
<dbReference type="Pfam" id="PF00728">
    <property type="entry name" value="Glyco_hydro_20"/>
    <property type="match status" value="1"/>
</dbReference>
<dbReference type="KEGG" id="shj:SHELI_v1c05110"/>